<evidence type="ECO:0000256" key="1">
    <source>
        <dbReference type="SAM" id="MobiDB-lite"/>
    </source>
</evidence>
<comment type="caution">
    <text evidence="2">The sequence shown here is derived from an EMBL/GenBank/DDBJ whole genome shotgun (WGS) entry which is preliminary data.</text>
</comment>
<keyword evidence="3" id="KW-1185">Reference proteome</keyword>
<feature type="region of interest" description="Disordered" evidence="1">
    <location>
        <begin position="139"/>
        <end position="163"/>
    </location>
</feature>
<dbReference type="OrthoDB" id="3508621at2759"/>
<proteinExistence type="predicted"/>
<name>A0A8K0SHJ1_9HYPO</name>
<reference evidence="2" key="1">
    <citation type="journal article" date="2021" name="Nat. Commun.">
        <title>Genetic determinants of endophytism in the Arabidopsis root mycobiome.</title>
        <authorList>
            <person name="Mesny F."/>
            <person name="Miyauchi S."/>
            <person name="Thiergart T."/>
            <person name="Pickel B."/>
            <person name="Atanasova L."/>
            <person name="Karlsson M."/>
            <person name="Huettel B."/>
            <person name="Barry K.W."/>
            <person name="Haridas S."/>
            <person name="Chen C."/>
            <person name="Bauer D."/>
            <person name="Andreopoulos W."/>
            <person name="Pangilinan J."/>
            <person name="LaButti K."/>
            <person name="Riley R."/>
            <person name="Lipzen A."/>
            <person name="Clum A."/>
            <person name="Drula E."/>
            <person name="Henrissat B."/>
            <person name="Kohler A."/>
            <person name="Grigoriev I.V."/>
            <person name="Martin F.M."/>
            <person name="Hacquard S."/>
        </authorList>
    </citation>
    <scope>NUCLEOTIDE SEQUENCE</scope>
    <source>
        <strain evidence="2">MPI-CAGE-CH-0235</strain>
    </source>
</reference>
<gene>
    <name evidence="2" type="ORF">B0I35DRAFT_443701</name>
</gene>
<evidence type="ECO:0000313" key="2">
    <source>
        <dbReference type="EMBL" id="KAH7306016.1"/>
    </source>
</evidence>
<accession>A0A8K0SHJ1</accession>
<dbReference type="Proteomes" id="UP000813444">
    <property type="component" value="Unassembled WGS sequence"/>
</dbReference>
<dbReference type="EMBL" id="JAGPNK010000017">
    <property type="protein sequence ID" value="KAH7306016.1"/>
    <property type="molecule type" value="Genomic_DNA"/>
</dbReference>
<protein>
    <submittedName>
        <fullName evidence="2">Uncharacterized protein</fullName>
    </submittedName>
</protein>
<evidence type="ECO:0000313" key="3">
    <source>
        <dbReference type="Proteomes" id="UP000813444"/>
    </source>
</evidence>
<sequence>MGDYELPRSPADWTIAATELALKNQTIHTATLDMDSGSEIKLSQYLLLRVLWDEPKVASLLIDECKVNGGPVHKQMLNKAQLLLDQIASWKTYLEDSTSGSEGTFALVRYYQNLSMKPPKDKPDNSGVLNKVAFSPTSPAVARAQPPSSQPTTPPAQTSGVDDLPRELQGLFLGSPWSNVSTSYPIGGKKAINYTAIEDEQIVNTALLLFLNALTLHFPNEVKGEWTLRRHPLRMKSNSNPKVYEARVDGFLRLNNEEREPAAIVEVKPFLRERTDAISRDIRMQEAAQMAAWVSEFPPVMASTKANANNTHRRLLVSQDHEEIYLNVATFDNQYVSYVQGHITTTTSFLRIQQYGPFNVGKTKDMKYLGRLLLAVTLQGGLI</sequence>
<organism evidence="2 3">
    <name type="scientific">Stachybotrys elegans</name>
    <dbReference type="NCBI Taxonomy" id="80388"/>
    <lineage>
        <taxon>Eukaryota</taxon>
        <taxon>Fungi</taxon>
        <taxon>Dikarya</taxon>
        <taxon>Ascomycota</taxon>
        <taxon>Pezizomycotina</taxon>
        <taxon>Sordariomycetes</taxon>
        <taxon>Hypocreomycetidae</taxon>
        <taxon>Hypocreales</taxon>
        <taxon>Stachybotryaceae</taxon>
        <taxon>Stachybotrys</taxon>
    </lineage>
</organism>
<dbReference type="AlphaFoldDB" id="A0A8K0SHJ1"/>